<dbReference type="PANTHER" id="PTHR35020:SF2">
    <property type="entry name" value="N-ACETYLGLUCOSAMINE-INDUCED PROTEIN 1"/>
    <property type="match status" value="1"/>
</dbReference>
<dbReference type="EMBL" id="BRYB01003117">
    <property type="protein sequence ID" value="GMI30752.1"/>
    <property type="molecule type" value="Genomic_DNA"/>
</dbReference>
<protein>
    <submittedName>
        <fullName evidence="1">Uncharacterized protein</fullName>
    </submittedName>
</protein>
<dbReference type="InterPro" id="IPR022036">
    <property type="entry name" value="DUF3605"/>
</dbReference>
<evidence type="ECO:0000313" key="2">
    <source>
        <dbReference type="Proteomes" id="UP001165060"/>
    </source>
</evidence>
<dbReference type="Gene3D" id="3.20.20.70">
    <property type="entry name" value="Aldolase class I"/>
    <property type="match status" value="1"/>
</dbReference>
<evidence type="ECO:0000313" key="1">
    <source>
        <dbReference type="EMBL" id="GMI30752.1"/>
    </source>
</evidence>
<gene>
    <name evidence="1" type="ORF">TeGR_g12736</name>
</gene>
<keyword evidence="2" id="KW-1185">Reference proteome</keyword>
<proteinExistence type="predicted"/>
<comment type="caution">
    <text evidence="1">The sequence shown here is derived from an EMBL/GenBank/DDBJ whole genome shotgun (WGS) entry which is preliminary data.</text>
</comment>
<dbReference type="Proteomes" id="UP001165060">
    <property type="component" value="Unassembled WGS sequence"/>
</dbReference>
<name>A0ABQ6MQF3_9STRA</name>
<accession>A0ABQ6MQF3</accession>
<reference evidence="1 2" key="1">
    <citation type="journal article" date="2023" name="Commun. Biol.">
        <title>Genome analysis of Parmales, the sister group of diatoms, reveals the evolutionary specialization of diatoms from phago-mixotrophs to photoautotrophs.</title>
        <authorList>
            <person name="Ban H."/>
            <person name="Sato S."/>
            <person name="Yoshikawa S."/>
            <person name="Yamada K."/>
            <person name="Nakamura Y."/>
            <person name="Ichinomiya M."/>
            <person name="Sato N."/>
            <person name="Blanc-Mathieu R."/>
            <person name="Endo H."/>
            <person name="Kuwata A."/>
            <person name="Ogata H."/>
        </authorList>
    </citation>
    <scope>NUCLEOTIDE SEQUENCE [LARGE SCALE GENOMIC DNA]</scope>
</reference>
<dbReference type="SUPFAM" id="SSF51391">
    <property type="entry name" value="Thiamin phosphate synthase"/>
    <property type="match status" value="1"/>
</dbReference>
<sequence>MAAPFPALKRGSFAPLFPVVSSLQQIEAVCEAARTKDVTDVRLELSSGELSSGELSSCVALCEAAGVRLWLTSDWKLAIEKGAFGVHLDVAELAGCAVGGGLGEIRRAGLRLGLRAAQEAELDVAAELRPSYVSAGGGGVEARALDAFREEELDGSVCMVWAGRKVDAEKGGEVMELTGADCCEMQLQGVQVEEVFDRWNGNKRFQREPFQKDNARPMGWYEAVRVVKNYSTLHHLGRSPANETSYMESRARTQEKYASSADLIKVEKFGLPRETDDERGKIRAGKGGGGGGQLRLTENDFPYYFDAGIAHYVLWKLGEEALTQSEIDAAMAELKEREGAKRCSFWINPPELKSIPELDHAHIIVLCGRP</sequence>
<organism evidence="1 2">
    <name type="scientific">Tetraparma gracilis</name>
    <dbReference type="NCBI Taxonomy" id="2962635"/>
    <lineage>
        <taxon>Eukaryota</taxon>
        <taxon>Sar</taxon>
        <taxon>Stramenopiles</taxon>
        <taxon>Ochrophyta</taxon>
        <taxon>Bolidophyceae</taxon>
        <taxon>Parmales</taxon>
        <taxon>Triparmaceae</taxon>
        <taxon>Tetraparma</taxon>
    </lineage>
</organism>
<dbReference type="Pfam" id="PF12239">
    <property type="entry name" value="DUF3605"/>
    <property type="match status" value="1"/>
</dbReference>
<dbReference type="PANTHER" id="PTHR35020">
    <property type="entry name" value="N-ACETYLGLUCOSAMINE-INDUCED PROTEIN 1"/>
    <property type="match status" value="1"/>
</dbReference>
<dbReference type="InterPro" id="IPR013785">
    <property type="entry name" value="Aldolase_TIM"/>
</dbReference>
<dbReference type="InterPro" id="IPR036206">
    <property type="entry name" value="ThiamineP_synth_sf"/>
</dbReference>